<gene>
    <name evidence="1" type="ORF">DFH07DRAFT_945485</name>
</gene>
<dbReference type="AlphaFoldDB" id="A0AAD7HWR5"/>
<evidence type="ECO:0000313" key="2">
    <source>
        <dbReference type="Proteomes" id="UP001215280"/>
    </source>
</evidence>
<accession>A0AAD7HWR5</accession>
<name>A0AAD7HWR5_9AGAR</name>
<comment type="caution">
    <text evidence="1">The sequence shown here is derived from an EMBL/GenBank/DDBJ whole genome shotgun (WGS) entry which is preliminary data.</text>
</comment>
<evidence type="ECO:0000313" key="1">
    <source>
        <dbReference type="EMBL" id="KAJ7730097.1"/>
    </source>
</evidence>
<reference evidence="1" key="1">
    <citation type="submission" date="2023-03" db="EMBL/GenBank/DDBJ databases">
        <title>Massive genome expansion in bonnet fungi (Mycena s.s.) driven by repeated elements and novel gene families across ecological guilds.</title>
        <authorList>
            <consortium name="Lawrence Berkeley National Laboratory"/>
            <person name="Harder C.B."/>
            <person name="Miyauchi S."/>
            <person name="Viragh M."/>
            <person name="Kuo A."/>
            <person name="Thoen E."/>
            <person name="Andreopoulos B."/>
            <person name="Lu D."/>
            <person name="Skrede I."/>
            <person name="Drula E."/>
            <person name="Henrissat B."/>
            <person name="Morin E."/>
            <person name="Kohler A."/>
            <person name="Barry K."/>
            <person name="LaButti K."/>
            <person name="Morin E."/>
            <person name="Salamov A."/>
            <person name="Lipzen A."/>
            <person name="Mereny Z."/>
            <person name="Hegedus B."/>
            <person name="Baldrian P."/>
            <person name="Stursova M."/>
            <person name="Weitz H."/>
            <person name="Taylor A."/>
            <person name="Grigoriev I.V."/>
            <person name="Nagy L.G."/>
            <person name="Martin F."/>
            <person name="Kauserud H."/>
        </authorList>
    </citation>
    <scope>NUCLEOTIDE SEQUENCE</scope>
    <source>
        <strain evidence="1">CBHHK188m</strain>
    </source>
</reference>
<proteinExistence type="predicted"/>
<organism evidence="1 2">
    <name type="scientific">Mycena maculata</name>
    <dbReference type="NCBI Taxonomy" id="230809"/>
    <lineage>
        <taxon>Eukaryota</taxon>
        <taxon>Fungi</taxon>
        <taxon>Dikarya</taxon>
        <taxon>Basidiomycota</taxon>
        <taxon>Agaricomycotina</taxon>
        <taxon>Agaricomycetes</taxon>
        <taxon>Agaricomycetidae</taxon>
        <taxon>Agaricales</taxon>
        <taxon>Marasmiineae</taxon>
        <taxon>Mycenaceae</taxon>
        <taxon>Mycena</taxon>
    </lineage>
</organism>
<dbReference type="EMBL" id="JARJLG010000193">
    <property type="protein sequence ID" value="KAJ7730097.1"/>
    <property type="molecule type" value="Genomic_DNA"/>
</dbReference>
<protein>
    <recommendedName>
        <fullName evidence="3">F-box domain-containing protein</fullName>
    </recommendedName>
</protein>
<dbReference type="Proteomes" id="UP001215280">
    <property type="component" value="Unassembled WGS sequence"/>
</dbReference>
<sequence>MHPQYHFIKSSLSKIDAQLTDHVRKDLARRPRELSEERSAYLLHRFISLQHILHSTSCPILTLPVEITAHIFVDCLPDALSAPNPSCAPMLLGYVCRKWREISLQTPVLWSSLRAEFKYETNLNFERLVQEWLRRSGTSPLNLALAFDWFYHCCTDRRHAYGALPSDFRFSVLDDLIERSPQWQTVDLLLMSSCAAARLRTRLLRVPRTFLRLRTLRFHTSAEFPTHLANEVFYASALRVADLAAVSPAIFLTLDNLAVFSAENLSPAECLAVIRSAPRLLDCCFRSNPKEFLAAAPRNGIHSFLHYTIPNDPLPPHRSLRSLSLDPQHFQAENLGYSSMCFKLLPWLTLPALSELTLTYTPQTAAETDSFLSFIRRSPALDTLTATVTDSGSIASCLAAMPALTGFALELHADGQDMLEIFRRLKDSPAFLPSIQTILIFLRHRVAAPHAVDDRLLDAQLRPLIEGLSARWELPLLPGSSHLRSALLLEEYSSEPFTFAAYRMSQLKKDGMRVHMKRRDVRLGPMASTFHNLLGFTDILLDSFAFPNIAPLQGYQ</sequence>
<keyword evidence="2" id="KW-1185">Reference proteome</keyword>
<evidence type="ECO:0008006" key="3">
    <source>
        <dbReference type="Google" id="ProtNLM"/>
    </source>
</evidence>